<dbReference type="EMBL" id="WNYA01000158">
    <property type="protein sequence ID" value="KAG8549619.1"/>
    <property type="molecule type" value="Genomic_DNA"/>
</dbReference>
<dbReference type="InterPro" id="IPR003006">
    <property type="entry name" value="Ig/MHC_CS"/>
</dbReference>
<organism evidence="3 4">
    <name type="scientific">Engystomops pustulosus</name>
    <name type="common">Tungara frog</name>
    <name type="synonym">Physalaemus pustulosus</name>
    <dbReference type="NCBI Taxonomy" id="76066"/>
    <lineage>
        <taxon>Eukaryota</taxon>
        <taxon>Metazoa</taxon>
        <taxon>Chordata</taxon>
        <taxon>Craniata</taxon>
        <taxon>Vertebrata</taxon>
        <taxon>Euteleostomi</taxon>
        <taxon>Amphibia</taxon>
        <taxon>Batrachia</taxon>
        <taxon>Anura</taxon>
        <taxon>Neobatrachia</taxon>
        <taxon>Hyloidea</taxon>
        <taxon>Leptodactylidae</taxon>
        <taxon>Leiuperinae</taxon>
        <taxon>Engystomops</taxon>
    </lineage>
</organism>
<dbReference type="InterPro" id="IPR050380">
    <property type="entry name" value="Immune_Resp_Modulators"/>
</dbReference>
<accession>A0AAV6ZN87</accession>
<keyword evidence="4" id="KW-1185">Reference proteome</keyword>
<feature type="domain" description="Ig-like" evidence="2">
    <location>
        <begin position="103"/>
        <end position="204"/>
    </location>
</feature>
<dbReference type="EMBL" id="WNYA01000158">
    <property type="protein sequence ID" value="KAG8549618.1"/>
    <property type="molecule type" value="Genomic_DNA"/>
</dbReference>
<dbReference type="SMART" id="SM00407">
    <property type="entry name" value="IGc1"/>
    <property type="match status" value="2"/>
</dbReference>
<dbReference type="PANTHER" id="PTHR23411">
    <property type="entry name" value="TAPASIN"/>
    <property type="match status" value="1"/>
</dbReference>
<dbReference type="Gene3D" id="2.60.40.10">
    <property type="entry name" value="Immunoglobulins"/>
    <property type="match status" value="3"/>
</dbReference>
<evidence type="ECO:0000313" key="3">
    <source>
        <dbReference type="EMBL" id="KAG8549618.1"/>
    </source>
</evidence>
<reference evidence="3" key="1">
    <citation type="thesis" date="2020" institute="ProQuest LLC" country="789 East Eisenhower Parkway, Ann Arbor, MI, USA">
        <title>Comparative Genomics and Chromosome Evolution.</title>
        <authorList>
            <person name="Mudd A.B."/>
        </authorList>
    </citation>
    <scope>NUCLEOTIDE SEQUENCE</scope>
    <source>
        <strain evidence="3">237g6f4</strain>
        <tissue evidence="3">Blood</tissue>
    </source>
</reference>
<dbReference type="PROSITE" id="PS50835">
    <property type="entry name" value="IG_LIKE"/>
    <property type="match status" value="2"/>
</dbReference>
<dbReference type="SUPFAM" id="SSF48726">
    <property type="entry name" value="Immunoglobulin"/>
    <property type="match status" value="2"/>
</dbReference>
<dbReference type="InterPro" id="IPR013783">
    <property type="entry name" value="Ig-like_fold"/>
</dbReference>
<gene>
    <name evidence="3" type="ORF">GDO81_020492</name>
</gene>
<evidence type="ECO:0000256" key="1">
    <source>
        <dbReference type="ARBA" id="ARBA00023319"/>
    </source>
</evidence>
<name>A0AAV6ZN87_ENGPU</name>
<feature type="domain" description="Ig-like" evidence="2">
    <location>
        <begin position="324"/>
        <end position="423"/>
    </location>
</feature>
<keyword evidence="1" id="KW-0393">Immunoglobulin domain</keyword>
<dbReference type="FunFam" id="2.60.40.10:FF:001774">
    <property type="entry name" value="Uncharacterized LOC100216153"/>
    <property type="match status" value="2"/>
</dbReference>
<evidence type="ECO:0000313" key="4">
    <source>
        <dbReference type="Proteomes" id="UP000824782"/>
    </source>
</evidence>
<dbReference type="InterPro" id="IPR036179">
    <property type="entry name" value="Ig-like_dom_sf"/>
</dbReference>
<dbReference type="Proteomes" id="UP000824782">
    <property type="component" value="Unassembled WGS sequence"/>
</dbReference>
<proteinExistence type="predicted"/>
<sequence length="440" mass="50508">MTLSLSDSGEMTCSVTLETFYPGYLHIEWECRSRKSAEVLSSQELYKESSDHTSFSVCSEVRISQDSLRCPESTIHVRWEHEYTNTKGQQTFSISDEGYLWRPVLGDVQTPPCLFHDTPAVIQCHISGYYPDTITVKWFRKNKKDLEMCEESDDVSIPKIRSSRSPDNTYSCTAKLLMTPTLRSHQGAEYICQVEHPSLERGMKKSTGAMRLMATPHLEAIEKALAGDMLVQFSLHLTKFYPKEIKVKWHRGEAEHRKGVKQATKHSETVTLREDLLYDVTSDCCILGYGFTDPQYKLYVTWEHESMDGPETRALSVRDLPWIPRLDEILVFRLEDKVRTRIFCCIRGYFPHSLTVSWYKKQEGLVSALQDLEDAAAEVEPHNRKNKTFGCTAVLYFTPDVNKDQGMELICRVEHPSLEHPIERSTGPVHILHPGEEETC</sequence>
<dbReference type="InterPro" id="IPR003597">
    <property type="entry name" value="Ig_C1-set"/>
</dbReference>
<dbReference type="CDD" id="cd00098">
    <property type="entry name" value="IgC1"/>
    <property type="match status" value="1"/>
</dbReference>
<dbReference type="PROSITE" id="PS00290">
    <property type="entry name" value="IG_MHC"/>
    <property type="match status" value="1"/>
</dbReference>
<evidence type="ECO:0000259" key="2">
    <source>
        <dbReference type="PROSITE" id="PS50835"/>
    </source>
</evidence>
<dbReference type="AlphaFoldDB" id="A0AAV6ZN87"/>
<protein>
    <recommendedName>
        <fullName evidence="2">Ig-like domain-containing protein</fullName>
    </recommendedName>
</protein>
<comment type="caution">
    <text evidence="3">The sequence shown here is derived from an EMBL/GenBank/DDBJ whole genome shotgun (WGS) entry which is preliminary data.</text>
</comment>
<dbReference type="InterPro" id="IPR007110">
    <property type="entry name" value="Ig-like_dom"/>
</dbReference>
<dbReference type="Pfam" id="PF07654">
    <property type="entry name" value="C1-set"/>
    <property type="match status" value="2"/>
</dbReference>